<dbReference type="Pfam" id="PF15967">
    <property type="entry name" value="Nucleoporin_FG2"/>
    <property type="match status" value="1"/>
</dbReference>
<evidence type="ECO:0000256" key="1">
    <source>
        <dbReference type="ARBA" id="ARBA00004567"/>
    </source>
</evidence>
<keyword evidence="5" id="KW-0811">Translocation</keyword>
<feature type="compositionally biased region" description="Low complexity" evidence="8">
    <location>
        <begin position="1"/>
        <end position="18"/>
    </location>
</feature>
<accession>A0A1Y2GMB4</accession>
<keyword evidence="10" id="KW-1185">Reference proteome</keyword>
<name>A0A1Y2GMB4_9FUNG</name>
<dbReference type="GO" id="GO:0015031">
    <property type="term" value="P:protein transport"/>
    <property type="evidence" value="ECO:0007669"/>
    <property type="project" value="UniProtKB-KW"/>
</dbReference>
<dbReference type="AlphaFoldDB" id="A0A1Y2GMB4"/>
<dbReference type="FunCoup" id="A0A1Y2GMB4">
    <property type="interactions" value="77"/>
</dbReference>
<evidence type="ECO:0000256" key="3">
    <source>
        <dbReference type="ARBA" id="ARBA00022816"/>
    </source>
</evidence>
<reference evidence="9 10" key="1">
    <citation type="submission" date="2016-07" db="EMBL/GenBank/DDBJ databases">
        <title>Pervasive Adenine N6-methylation of Active Genes in Fungi.</title>
        <authorList>
            <consortium name="DOE Joint Genome Institute"/>
            <person name="Mondo S.J."/>
            <person name="Dannebaum R.O."/>
            <person name="Kuo R.C."/>
            <person name="Labutti K."/>
            <person name="Haridas S."/>
            <person name="Kuo A."/>
            <person name="Salamov A."/>
            <person name="Ahrendt S.R."/>
            <person name="Lipzen A."/>
            <person name="Sullivan W."/>
            <person name="Andreopoulos W.B."/>
            <person name="Clum A."/>
            <person name="Lindquist E."/>
            <person name="Daum C."/>
            <person name="Ramamoorthy G.K."/>
            <person name="Gryganskyi A."/>
            <person name="Culley D."/>
            <person name="Magnuson J.K."/>
            <person name="James T.Y."/>
            <person name="O'Malley M.A."/>
            <person name="Stajich J.E."/>
            <person name="Spatafora J.W."/>
            <person name="Visel A."/>
            <person name="Grigoriev I.V."/>
        </authorList>
    </citation>
    <scope>NUCLEOTIDE SEQUENCE [LARGE SCALE GENOMIC DNA]</scope>
    <source>
        <strain evidence="9 10">NRRL 3116</strain>
    </source>
</reference>
<dbReference type="GO" id="GO:0005643">
    <property type="term" value="C:nuclear pore"/>
    <property type="evidence" value="ECO:0007669"/>
    <property type="project" value="UniProtKB-SubCell"/>
</dbReference>
<protein>
    <recommendedName>
        <fullName evidence="11">Nucleoporin p58/p45</fullName>
    </recommendedName>
</protein>
<dbReference type="OrthoDB" id="2538017at2759"/>
<proteinExistence type="predicted"/>
<dbReference type="InParanoid" id="A0A1Y2GMB4"/>
<dbReference type="Proteomes" id="UP000193648">
    <property type="component" value="Unassembled WGS sequence"/>
</dbReference>
<feature type="region of interest" description="Disordered" evidence="8">
    <location>
        <begin position="1"/>
        <end position="60"/>
    </location>
</feature>
<feature type="compositionally biased region" description="Basic and acidic residues" evidence="8">
    <location>
        <begin position="409"/>
        <end position="419"/>
    </location>
</feature>
<keyword evidence="6" id="KW-0906">Nuclear pore complex</keyword>
<dbReference type="GO" id="GO:0051028">
    <property type="term" value="P:mRNA transport"/>
    <property type="evidence" value="ECO:0007669"/>
    <property type="project" value="UniProtKB-KW"/>
</dbReference>
<keyword evidence="3" id="KW-0509">mRNA transport</keyword>
<dbReference type="EMBL" id="MCFF01000023">
    <property type="protein sequence ID" value="ORZ13353.1"/>
    <property type="molecule type" value="Genomic_DNA"/>
</dbReference>
<evidence type="ECO:0000256" key="8">
    <source>
        <dbReference type="SAM" id="MobiDB-lite"/>
    </source>
</evidence>
<comment type="caution">
    <text evidence="9">The sequence shown here is derived from an EMBL/GenBank/DDBJ whole genome shotgun (WGS) entry which is preliminary data.</text>
</comment>
<organism evidence="9 10">
    <name type="scientific">Lobosporangium transversale</name>
    <dbReference type="NCBI Taxonomy" id="64571"/>
    <lineage>
        <taxon>Eukaryota</taxon>
        <taxon>Fungi</taxon>
        <taxon>Fungi incertae sedis</taxon>
        <taxon>Mucoromycota</taxon>
        <taxon>Mortierellomycotina</taxon>
        <taxon>Mortierellomycetes</taxon>
        <taxon>Mortierellales</taxon>
        <taxon>Mortierellaceae</taxon>
        <taxon>Lobosporangium</taxon>
    </lineage>
</organism>
<dbReference type="InterPro" id="IPR024882">
    <property type="entry name" value="NUP58/p45/49"/>
</dbReference>
<dbReference type="GO" id="GO:0008139">
    <property type="term" value="F:nuclear localization sequence binding"/>
    <property type="evidence" value="ECO:0007669"/>
    <property type="project" value="InterPro"/>
</dbReference>
<evidence type="ECO:0000256" key="5">
    <source>
        <dbReference type="ARBA" id="ARBA00023010"/>
    </source>
</evidence>
<dbReference type="GeneID" id="33566338"/>
<keyword evidence="2" id="KW-0813">Transport</keyword>
<sequence length="440" mass="46409">MSLFASASTPVSTASTTSNLFGSTTPTTSAPNLFGPTAPTTSSSNLFGTTPASSAPNSFGTSTPAISTTGLFGSTTPVTSTPSLFGSLGATSTSAAATSATSAPASTSLFSSLSTPASTSATTTPSLFVSGPSTISGTLFGNPNSTAASNALSNAANKNTLSASALTGGTTTVVLTPDTIAGSTKYTELPSDAKNTLDQLHSFLQGQIHLSATLTARSSDSLDKISKDTEELSKRLVTLNDALKRDTMVIQALQDKIDKELKQADSAGRIIEAYANTSHANFLYAGNNSAGQYFMDQCQSFEDQLRTFRSTIEDIERHLVSFNVKHPHVSHALPEVLRNQHEGFLAVAGKVALLHEEVKDKEKAYLMFRRKFFDDDSDPFEANSKHRKTEAISHGQPLKSSGRSLEGQRSFREIAKETLRPGNASAPGEFGQKSLTRTLR</sequence>
<keyword evidence="7" id="KW-0539">Nucleus</keyword>
<dbReference type="PANTHER" id="PTHR13437">
    <property type="entry name" value="NUCLEOPORIN P58/P45 NUCLEOPORIN-LIKE PROTEIN 1"/>
    <property type="match status" value="1"/>
</dbReference>
<feature type="compositionally biased region" description="Polar residues" evidence="8">
    <location>
        <begin position="38"/>
        <end position="60"/>
    </location>
</feature>
<gene>
    <name evidence="9" type="ORF">BCR41DRAFT_355496</name>
</gene>
<evidence type="ECO:0000256" key="4">
    <source>
        <dbReference type="ARBA" id="ARBA00022927"/>
    </source>
</evidence>
<evidence type="ECO:0000256" key="6">
    <source>
        <dbReference type="ARBA" id="ARBA00023132"/>
    </source>
</evidence>
<comment type="subcellular location">
    <subcellularLocation>
        <location evidence="1">Nucleus</location>
        <location evidence="1">Nuclear pore complex</location>
    </subcellularLocation>
</comment>
<dbReference type="PANTHER" id="PTHR13437:SF2">
    <property type="entry name" value="NUCLEOPORIN P58_P45"/>
    <property type="match status" value="1"/>
</dbReference>
<feature type="compositionally biased region" description="Polar residues" evidence="8">
    <location>
        <begin position="19"/>
        <end position="31"/>
    </location>
</feature>
<feature type="region of interest" description="Disordered" evidence="8">
    <location>
        <begin position="383"/>
        <end position="440"/>
    </location>
</feature>
<dbReference type="RefSeq" id="XP_021880434.1">
    <property type="nucleotide sequence ID" value="XM_022024494.1"/>
</dbReference>
<evidence type="ECO:0000313" key="9">
    <source>
        <dbReference type="EMBL" id="ORZ13353.1"/>
    </source>
</evidence>
<evidence type="ECO:0000313" key="10">
    <source>
        <dbReference type="Proteomes" id="UP000193648"/>
    </source>
</evidence>
<evidence type="ECO:0000256" key="2">
    <source>
        <dbReference type="ARBA" id="ARBA00022448"/>
    </source>
</evidence>
<evidence type="ECO:0008006" key="11">
    <source>
        <dbReference type="Google" id="ProtNLM"/>
    </source>
</evidence>
<keyword evidence="4" id="KW-0653">Protein transport</keyword>
<dbReference type="STRING" id="64571.A0A1Y2GMB4"/>
<dbReference type="Gene3D" id="6.10.140.1350">
    <property type="match status" value="1"/>
</dbReference>
<evidence type="ECO:0000256" key="7">
    <source>
        <dbReference type="ARBA" id="ARBA00023242"/>
    </source>
</evidence>
<dbReference type="GO" id="GO:0017056">
    <property type="term" value="F:structural constituent of nuclear pore"/>
    <property type="evidence" value="ECO:0007669"/>
    <property type="project" value="InterPro"/>
</dbReference>